<dbReference type="OrthoDB" id="5600341at2"/>
<evidence type="ECO:0000313" key="4">
    <source>
        <dbReference type="Proteomes" id="UP000027192"/>
    </source>
</evidence>
<dbReference type="AlphaFoldDB" id="A0A066RN85"/>
<dbReference type="RefSeq" id="WP_036751726.1">
    <property type="nucleotide sequence ID" value="NZ_JAGSGC010000001.1"/>
</dbReference>
<name>A0A066RN85_9GAMM</name>
<accession>A0A066RN85</accession>
<proteinExistence type="predicted"/>
<protein>
    <submittedName>
        <fullName evidence="3">Heat shock protein HslJ</fullName>
    </submittedName>
</protein>
<evidence type="ECO:0000256" key="1">
    <source>
        <dbReference type="SAM" id="SignalP"/>
    </source>
</evidence>
<evidence type="ECO:0000313" key="3">
    <source>
        <dbReference type="EMBL" id="KDM91804.1"/>
    </source>
</evidence>
<comment type="caution">
    <text evidence="3">The sequence shown here is derived from an EMBL/GenBank/DDBJ whole genome shotgun (WGS) entry which is preliminary data.</text>
</comment>
<keyword evidence="4" id="KW-1185">Reference proteome</keyword>
<keyword evidence="3" id="KW-0346">Stress response</keyword>
<feature type="signal peptide" evidence="1">
    <location>
        <begin position="1"/>
        <end position="19"/>
    </location>
</feature>
<dbReference type="Pfam" id="PF03724">
    <property type="entry name" value="META"/>
    <property type="match status" value="1"/>
</dbReference>
<dbReference type="InterPro" id="IPR053147">
    <property type="entry name" value="Hsp_HslJ-like"/>
</dbReference>
<evidence type="ECO:0000259" key="2">
    <source>
        <dbReference type="Pfam" id="PF03724"/>
    </source>
</evidence>
<dbReference type="PANTHER" id="PTHR35535:SF1">
    <property type="entry name" value="HEAT SHOCK PROTEIN HSLJ"/>
    <property type="match status" value="1"/>
</dbReference>
<dbReference type="EMBL" id="JMIB01000018">
    <property type="protein sequence ID" value="KDM91804.1"/>
    <property type="molecule type" value="Genomic_DNA"/>
</dbReference>
<dbReference type="InterPro" id="IPR038670">
    <property type="entry name" value="HslJ-like_sf"/>
</dbReference>
<organism evidence="3 4">
    <name type="scientific">Photobacterium galatheae</name>
    <dbReference type="NCBI Taxonomy" id="1654360"/>
    <lineage>
        <taxon>Bacteria</taxon>
        <taxon>Pseudomonadati</taxon>
        <taxon>Pseudomonadota</taxon>
        <taxon>Gammaproteobacteria</taxon>
        <taxon>Vibrionales</taxon>
        <taxon>Vibrionaceae</taxon>
        <taxon>Photobacterium</taxon>
    </lineage>
</organism>
<dbReference type="PROSITE" id="PS51257">
    <property type="entry name" value="PROKAR_LIPOPROTEIN"/>
    <property type="match status" value="1"/>
</dbReference>
<dbReference type="PANTHER" id="PTHR35535">
    <property type="entry name" value="HEAT SHOCK PROTEIN HSLJ"/>
    <property type="match status" value="1"/>
</dbReference>
<dbReference type="Gene3D" id="2.40.128.270">
    <property type="match status" value="1"/>
</dbReference>
<dbReference type="STRING" id="1654360.EA58_09865"/>
<feature type="chain" id="PRO_5001625935" evidence="1">
    <location>
        <begin position="20"/>
        <end position="144"/>
    </location>
</feature>
<gene>
    <name evidence="3" type="ORF">EA58_09865</name>
</gene>
<reference evidence="3 4" key="1">
    <citation type="submission" date="2014-04" db="EMBL/GenBank/DDBJ databases">
        <title>Draft genome sequence of Photobacterium halotolerans S2753: a solonamide, ngercheumicin and holomycin producer.</title>
        <authorList>
            <person name="Machado H.R."/>
            <person name="Gram L."/>
        </authorList>
    </citation>
    <scope>NUCLEOTIDE SEQUENCE [LARGE SCALE GENOMIC DNA]</scope>
    <source>
        <strain evidence="3 4">S2753</strain>
    </source>
</reference>
<feature type="domain" description="DUF306" evidence="2">
    <location>
        <begin position="32"/>
        <end position="138"/>
    </location>
</feature>
<sequence>MKKHLLTAMGTALFLSACAGTGGSTASQSSGDLTQYEWELTKIDSQAITVPSMGAVPTLGFENQTMAHGHSGCNRYFGNAEMKDGQFRIEKMGMTMMACPEDAMKLEQVMSKTLSQWSKAEMKGNTLTLSNSQHTLTFKATQPM</sequence>
<dbReference type="Proteomes" id="UP000027192">
    <property type="component" value="Unassembled WGS sequence"/>
</dbReference>
<keyword evidence="1" id="KW-0732">Signal</keyword>
<dbReference type="InterPro" id="IPR005184">
    <property type="entry name" value="DUF306_Meta_HslJ"/>
</dbReference>